<accession>A0A7S0MQ87</accession>
<sequence length="390" mass="45556">MVQSPPSGCVFWSQEWTCGVFWGPRDGLPRTVRDKKSRFRSAWRLPGALLLFLFTIPKLYEVYYPFTQDVPSIHRNMDVIIPALKPTCVSRHVLNSINRYLKPRRILVITADQRRCESFTRMASGVECLIEDKIFPNLTHAHVSRYFRQAHGMKARYDSDFGDTRAGWYFQQFLKMGVSQHLPNLSEHYLVWDSDMVILRPMEVLRGNKTVVQIGGHILPTYDATYRRLFGVAPASYYDNNKQKSFIAHNMVVYKPYMRELLENLSRRYGDSDSWPYHIMDQAGAGVGRESMPMYGFSEYSTYISWVKQHYPESQYILPSQRWRRDPLDIVNRLTHVIGGPSDAWQVCCPQPWMLWLNWLIGFDYVGFEVATHHTSVSKNLKAHCNFEET</sequence>
<organism evidence="1">
    <name type="scientific">Pyramimonas obovata</name>
    <dbReference type="NCBI Taxonomy" id="1411642"/>
    <lineage>
        <taxon>Eukaryota</taxon>
        <taxon>Viridiplantae</taxon>
        <taxon>Chlorophyta</taxon>
        <taxon>Pyramimonadophyceae</taxon>
        <taxon>Pyramimonadales</taxon>
        <taxon>Pyramimonadaceae</taxon>
        <taxon>Pyramimonas</taxon>
        <taxon>Pyramimonas incertae sedis</taxon>
    </lineage>
</organism>
<dbReference type="Pfam" id="PF20102">
    <property type="entry name" value="DUF6492"/>
    <property type="match status" value="1"/>
</dbReference>
<gene>
    <name evidence="1" type="ORF">POBO1169_LOCUS15</name>
</gene>
<reference evidence="1" key="1">
    <citation type="submission" date="2021-01" db="EMBL/GenBank/DDBJ databases">
        <authorList>
            <person name="Corre E."/>
            <person name="Pelletier E."/>
            <person name="Niang G."/>
            <person name="Scheremetjew M."/>
            <person name="Finn R."/>
            <person name="Kale V."/>
            <person name="Holt S."/>
            <person name="Cochrane G."/>
            <person name="Meng A."/>
            <person name="Brown T."/>
            <person name="Cohen L."/>
        </authorList>
    </citation>
    <scope>NUCLEOTIDE SEQUENCE</scope>
    <source>
        <strain evidence="1">CCMP722</strain>
    </source>
</reference>
<proteinExistence type="predicted"/>
<dbReference type="AlphaFoldDB" id="A0A7S0MQ87"/>
<protein>
    <recommendedName>
        <fullName evidence="2">Nucleotide-diphospho-sugar transferase domain-containing protein</fullName>
    </recommendedName>
</protein>
<dbReference type="InterPro" id="IPR045499">
    <property type="entry name" value="DUF6492"/>
</dbReference>
<name>A0A7S0MQ87_9CHLO</name>
<dbReference type="EMBL" id="HBFA01000030">
    <property type="protein sequence ID" value="CAD8647153.1"/>
    <property type="molecule type" value="Transcribed_RNA"/>
</dbReference>
<evidence type="ECO:0008006" key="2">
    <source>
        <dbReference type="Google" id="ProtNLM"/>
    </source>
</evidence>
<evidence type="ECO:0000313" key="1">
    <source>
        <dbReference type="EMBL" id="CAD8647153.1"/>
    </source>
</evidence>